<gene>
    <name evidence="4" type="ORF">ENS15_00075</name>
</gene>
<dbReference type="PRINTS" id="PR00625">
    <property type="entry name" value="JDOMAIN"/>
</dbReference>
<proteinExistence type="predicted"/>
<dbReference type="AlphaFoldDB" id="A0A7C3N4V2"/>
<dbReference type="SUPFAM" id="SSF46565">
    <property type="entry name" value="Chaperone J-domain"/>
    <property type="match status" value="1"/>
</dbReference>
<dbReference type="PROSITE" id="PS50076">
    <property type="entry name" value="DNAJ_2"/>
    <property type="match status" value="1"/>
</dbReference>
<keyword evidence="1" id="KW-0143">Chaperone</keyword>
<dbReference type="Gene3D" id="1.25.40.10">
    <property type="entry name" value="Tetratricopeptide repeat domain"/>
    <property type="match status" value="1"/>
</dbReference>
<name>A0A7C3N4V2_UNCW3</name>
<dbReference type="InterPro" id="IPR036869">
    <property type="entry name" value="J_dom_sf"/>
</dbReference>
<organism evidence="4">
    <name type="scientific">candidate division WOR-3 bacterium</name>
    <dbReference type="NCBI Taxonomy" id="2052148"/>
    <lineage>
        <taxon>Bacteria</taxon>
        <taxon>Bacteria division WOR-3</taxon>
    </lineage>
</organism>
<dbReference type="EMBL" id="DSTT01000001">
    <property type="protein sequence ID" value="HFK23038.1"/>
    <property type="molecule type" value="Genomic_DNA"/>
</dbReference>
<protein>
    <recommendedName>
        <fullName evidence="3">J domain-containing protein</fullName>
    </recommendedName>
</protein>
<dbReference type="Gene3D" id="1.10.287.110">
    <property type="entry name" value="DnaJ domain"/>
    <property type="match status" value="1"/>
</dbReference>
<dbReference type="PANTHER" id="PTHR44145">
    <property type="entry name" value="DNAJ HOMOLOG SUBFAMILY A MEMBER 3, MITOCHONDRIAL"/>
    <property type="match status" value="1"/>
</dbReference>
<accession>A0A7C3N4V2</accession>
<evidence type="ECO:0000313" key="4">
    <source>
        <dbReference type="EMBL" id="HFK23038.1"/>
    </source>
</evidence>
<evidence type="ECO:0000256" key="2">
    <source>
        <dbReference type="PROSITE-ProRule" id="PRU00339"/>
    </source>
</evidence>
<evidence type="ECO:0000259" key="3">
    <source>
        <dbReference type="PROSITE" id="PS50076"/>
    </source>
</evidence>
<dbReference type="InterPro" id="IPR011990">
    <property type="entry name" value="TPR-like_helical_dom_sf"/>
</dbReference>
<dbReference type="SMART" id="SM00271">
    <property type="entry name" value="DnaJ"/>
    <property type="match status" value="1"/>
</dbReference>
<reference evidence="4" key="1">
    <citation type="journal article" date="2020" name="mSystems">
        <title>Genome- and Community-Level Interaction Insights into Carbon Utilization and Element Cycling Functions of Hydrothermarchaeota in Hydrothermal Sediment.</title>
        <authorList>
            <person name="Zhou Z."/>
            <person name="Liu Y."/>
            <person name="Xu W."/>
            <person name="Pan J."/>
            <person name="Luo Z.H."/>
            <person name="Li M."/>
        </authorList>
    </citation>
    <scope>NUCLEOTIDE SEQUENCE [LARGE SCALE GENOMIC DNA]</scope>
    <source>
        <strain evidence="4">SpSt-464</strain>
    </source>
</reference>
<feature type="repeat" description="TPR" evidence="2">
    <location>
        <begin position="162"/>
        <end position="195"/>
    </location>
</feature>
<dbReference type="SUPFAM" id="SSF48452">
    <property type="entry name" value="TPR-like"/>
    <property type="match status" value="1"/>
</dbReference>
<dbReference type="InterPro" id="IPR019734">
    <property type="entry name" value="TPR_rpt"/>
</dbReference>
<sequence>MKNYYEILNVPENASKAEIKKAYFALAKKYHPDKLAQEGNKDDNIFADIAEAYDVLSDDKKREEYDEKLKKFKEGVDLEEKKNDERFENYYLKAKRKIKEKKFKEAIEIFKKLEMHYKYKNKKPTDEFISLYGYSLFFSGIDKKKGLELMDNALTSSNFSDQDIILNLVEAYFESGKDEKAKELFKLSLNINPKNKRAFVIKQKYFKKKRSLIDIILGRK</sequence>
<dbReference type="InterPro" id="IPR001623">
    <property type="entry name" value="DnaJ_domain"/>
</dbReference>
<dbReference type="PROSITE" id="PS50005">
    <property type="entry name" value="TPR"/>
    <property type="match status" value="1"/>
</dbReference>
<dbReference type="Pfam" id="PF00226">
    <property type="entry name" value="DnaJ"/>
    <property type="match status" value="1"/>
</dbReference>
<keyword evidence="2" id="KW-0802">TPR repeat</keyword>
<dbReference type="PANTHER" id="PTHR44145:SF3">
    <property type="entry name" value="DNAJ HOMOLOG SUBFAMILY A MEMBER 3, MITOCHONDRIAL"/>
    <property type="match status" value="1"/>
</dbReference>
<feature type="domain" description="J" evidence="3">
    <location>
        <begin position="3"/>
        <end position="69"/>
    </location>
</feature>
<dbReference type="PROSITE" id="PS00636">
    <property type="entry name" value="DNAJ_1"/>
    <property type="match status" value="1"/>
</dbReference>
<dbReference type="InterPro" id="IPR051938">
    <property type="entry name" value="Apopto_cytoskel_mod"/>
</dbReference>
<dbReference type="InterPro" id="IPR018253">
    <property type="entry name" value="DnaJ_domain_CS"/>
</dbReference>
<dbReference type="CDD" id="cd06257">
    <property type="entry name" value="DnaJ"/>
    <property type="match status" value="1"/>
</dbReference>
<evidence type="ECO:0000256" key="1">
    <source>
        <dbReference type="ARBA" id="ARBA00023186"/>
    </source>
</evidence>
<comment type="caution">
    <text evidence="4">The sequence shown here is derived from an EMBL/GenBank/DDBJ whole genome shotgun (WGS) entry which is preliminary data.</text>
</comment>